<name>A0ABU3V6C2_9ACTN</name>
<proteinExistence type="predicted"/>
<sequence length="55" mass="6543">MPDDLYRRYQDAHAAHRQHARTCAACTDTSRCPTGQRLYESFTRLQDTYLNRPRQ</sequence>
<dbReference type="EMBL" id="JARAKF010000005">
    <property type="protein sequence ID" value="MDU9001663.1"/>
    <property type="molecule type" value="Genomic_DNA"/>
</dbReference>
<reference evidence="1 2" key="1">
    <citation type="submission" date="2023-02" db="EMBL/GenBank/DDBJ databases">
        <authorList>
            <person name="Maleckis M."/>
        </authorList>
    </citation>
    <scope>NUCLEOTIDE SEQUENCE [LARGE SCALE GENOMIC DNA]</scope>
    <source>
        <strain evidence="1 2">P8-A2</strain>
        <plasmid evidence="1">unnamed3</plasmid>
    </source>
</reference>
<organism evidence="1 2">
    <name type="scientific">Streptomyces mirabilis</name>
    <dbReference type="NCBI Taxonomy" id="68239"/>
    <lineage>
        <taxon>Bacteria</taxon>
        <taxon>Bacillati</taxon>
        <taxon>Actinomycetota</taxon>
        <taxon>Actinomycetes</taxon>
        <taxon>Kitasatosporales</taxon>
        <taxon>Streptomycetaceae</taxon>
        <taxon>Streptomyces</taxon>
    </lineage>
</organism>
<accession>A0ABU3V6C2</accession>
<geneLocation type="plasmid" evidence="1">
    <name>unnamed3</name>
</geneLocation>
<keyword evidence="1" id="KW-0614">Plasmid</keyword>
<dbReference type="Proteomes" id="UP001257627">
    <property type="component" value="Unassembled WGS sequence"/>
</dbReference>
<comment type="caution">
    <text evidence="1">The sequence shown here is derived from an EMBL/GenBank/DDBJ whole genome shotgun (WGS) entry which is preliminary data.</text>
</comment>
<protein>
    <submittedName>
        <fullName evidence="1">Uncharacterized protein</fullName>
    </submittedName>
</protein>
<evidence type="ECO:0000313" key="2">
    <source>
        <dbReference type="Proteomes" id="UP001257627"/>
    </source>
</evidence>
<gene>
    <name evidence="1" type="ORF">PU648_57580</name>
</gene>
<evidence type="ECO:0000313" key="1">
    <source>
        <dbReference type="EMBL" id="MDU9001663.1"/>
    </source>
</evidence>
<keyword evidence="2" id="KW-1185">Reference proteome</keyword>
<dbReference type="RefSeq" id="WP_205526074.1">
    <property type="nucleotide sequence ID" value="NZ_JARAKF010000005.1"/>
</dbReference>